<proteinExistence type="predicted"/>
<dbReference type="OrthoDB" id="2446850at2759"/>
<feature type="transmembrane region" description="Helical" evidence="2">
    <location>
        <begin position="12"/>
        <end position="32"/>
    </location>
</feature>
<dbReference type="EMBL" id="MCGN01000002">
    <property type="protein sequence ID" value="ORZ00477.1"/>
    <property type="molecule type" value="Genomic_DNA"/>
</dbReference>
<evidence type="ECO:0000256" key="1">
    <source>
        <dbReference type="SAM" id="MobiDB-lite"/>
    </source>
</evidence>
<feature type="region of interest" description="Disordered" evidence="1">
    <location>
        <begin position="38"/>
        <end position="58"/>
    </location>
</feature>
<keyword evidence="4" id="KW-1185">Reference proteome</keyword>
<keyword evidence="2" id="KW-0472">Membrane</keyword>
<protein>
    <recommendedName>
        <fullName evidence="5">MAPEG family-domain-containing protein</fullName>
    </recommendedName>
</protein>
<keyword evidence="2" id="KW-1133">Transmembrane helix</keyword>
<gene>
    <name evidence="3" type="ORF">BCR43DRAFT_511477</name>
</gene>
<evidence type="ECO:0000256" key="2">
    <source>
        <dbReference type="SAM" id="Phobius"/>
    </source>
</evidence>
<dbReference type="InParanoid" id="A0A1X2HM98"/>
<dbReference type="AlphaFoldDB" id="A0A1X2HM98"/>
<accession>A0A1X2HM98</accession>
<evidence type="ECO:0000313" key="3">
    <source>
        <dbReference type="EMBL" id="ORZ00477.1"/>
    </source>
</evidence>
<feature type="transmembrane region" description="Helical" evidence="2">
    <location>
        <begin position="99"/>
        <end position="122"/>
    </location>
</feature>
<name>A0A1X2HM98_SYNRA</name>
<keyword evidence="2" id="KW-0812">Transmembrane</keyword>
<evidence type="ECO:0008006" key="5">
    <source>
        <dbReference type="Google" id="ProtNLM"/>
    </source>
</evidence>
<comment type="caution">
    <text evidence="3">The sequence shown here is derived from an EMBL/GenBank/DDBJ whole genome shotgun (WGS) entry which is preliminary data.</text>
</comment>
<evidence type="ECO:0000313" key="4">
    <source>
        <dbReference type="Proteomes" id="UP000242180"/>
    </source>
</evidence>
<reference evidence="3 4" key="1">
    <citation type="submission" date="2016-07" db="EMBL/GenBank/DDBJ databases">
        <title>Pervasive Adenine N6-methylation of Active Genes in Fungi.</title>
        <authorList>
            <consortium name="DOE Joint Genome Institute"/>
            <person name="Mondo S.J."/>
            <person name="Dannebaum R.O."/>
            <person name="Kuo R.C."/>
            <person name="Labutti K."/>
            <person name="Haridas S."/>
            <person name="Kuo A."/>
            <person name="Salamov A."/>
            <person name="Ahrendt S.R."/>
            <person name="Lipzen A."/>
            <person name="Sullivan W."/>
            <person name="Andreopoulos W.B."/>
            <person name="Clum A."/>
            <person name="Lindquist E."/>
            <person name="Daum C."/>
            <person name="Ramamoorthy G.K."/>
            <person name="Gryganskyi A."/>
            <person name="Culley D."/>
            <person name="Magnuson J.K."/>
            <person name="James T.Y."/>
            <person name="O'Malley M.A."/>
            <person name="Stajich J.E."/>
            <person name="Spatafora J.W."/>
            <person name="Visel A."/>
            <person name="Grigoriev I.V."/>
        </authorList>
    </citation>
    <scope>NUCLEOTIDE SEQUENCE [LARGE SCALE GENOMIC DNA]</scope>
    <source>
        <strain evidence="3 4">NRRL 2496</strain>
    </source>
</reference>
<dbReference type="Proteomes" id="UP000242180">
    <property type="component" value="Unassembled WGS sequence"/>
</dbReference>
<sequence>MGDHTPYPRATWAAMFTLFILWGIVWFVRHVFTDSNATGDVQQPTNPPPPSGDQRPQLPRVIETPKTRLYRSADTLRDSSLLLLIALTFNETVTVGPTLSVLVLSWIYVLITVIYAGVIGGISHNVAHFVLSLLTFAIALVIAAIAFGHGFFII</sequence>
<organism evidence="3 4">
    <name type="scientific">Syncephalastrum racemosum</name>
    <name type="common">Filamentous fungus</name>
    <dbReference type="NCBI Taxonomy" id="13706"/>
    <lineage>
        <taxon>Eukaryota</taxon>
        <taxon>Fungi</taxon>
        <taxon>Fungi incertae sedis</taxon>
        <taxon>Mucoromycota</taxon>
        <taxon>Mucoromycotina</taxon>
        <taxon>Mucoromycetes</taxon>
        <taxon>Mucorales</taxon>
        <taxon>Syncephalastraceae</taxon>
        <taxon>Syncephalastrum</taxon>
    </lineage>
</organism>
<feature type="transmembrane region" description="Helical" evidence="2">
    <location>
        <begin position="129"/>
        <end position="153"/>
    </location>
</feature>